<evidence type="ECO:0000259" key="4">
    <source>
        <dbReference type="SMART" id="SM00822"/>
    </source>
</evidence>
<comment type="similarity">
    <text evidence="1">Belongs to the short-chain dehydrogenases/reductases (SDR) family.</text>
</comment>
<dbReference type="FunFam" id="3.40.50.720:FF:000084">
    <property type="entry name" value="Short-chain dehydrogenase reductase"/>
    <property type="match status" value="1"/>
</dbReference>
<evidence type="ECO:0000256" key="2">
    <source>
        <dbReference type="ARBA" id="ARBA00023002"/>
    </source>
</evidence>
<keyword evidence="3" id="KW-0520">NAD</keyword>
<dbReference type="Pfam" id="PF13561">
    <property type="entry name" value="adh_short_C2"/>
    <property type="match status" value="1"/>
</dbReference>
<dbReference type="PRINTS" id="PR00080">
    <property type="entry name" value="SDRFAMILY"/>
</dbReference>
<gene>
    <name evidence="5" type="ORF">D7S86_23700</name>
</gene>
<dbReference type="NCBIfam" id="NF005559">
    <property type="entry name" value="PRK07231.1"/>
    <property type="match status" value="1"/>
</dbReference>
<dbReference type="Gene3D" id="3.40.50.720">
    <property type="entry name" value="NAD(P)-binding Rossmann-like Domain"/>
    <property type="match status" value="1"/>
</dbReference>
<dbReference type="PANTHER" id="PTHR24321">
    <property type="entry name" value="DEHYDROGENASES, SHORT CHAIN"/>
    <property type="match status" value="1"/>
</dbReference>
<evidence type="ECO:0000256" key="3">
    <source>
        <dbReference type="ARBA" id="ARBA00023027"/>
    </source>
</evidence>
<organism evidence="5 6">
    <name type="scientific">Pararobbsia silviterrae</name>
    <dbReference type="NCBI Taxonomy" id="1792498"/>
    <lineage>
        <taxon>Bacteria</taxon>
        <taxon>Pseudomonadati</taxon>
        <taxon>Pseudomonadota</taxon>
        <taxon>Betaproteobacteria</taxon>
        <taxon>Burkholderiales</taxon>
        <taxon>Burkholderiaceae</taxon>
        <taxon>Pararobbsia</taxon>
    </lineage>
</organism>
<reference evidence="5 6" key="1">
    <citation type="submission" date="2018-10" db="EMBL/GenBank/DDBJ databases">
        <title>Robbsia sp. DHC34, isolated from soil.</title>
        <authorList>
            <person name="Gao Z.-H."/>
            <person name="Qiu L.-H."/>
        </authorList>
    </citation>
    <scope>NUCLEOTIDE SEQUENCE [LARGE SCALE GENOMIC DNA]</scope>
    <source>
        <strain evidence="5 6">DHC34</strain>
    </source>
</reference>
<evidence type="ECO:0000256" key="1">
    <source>
        <dbReference type="ARBA" id="ARBA00006484"/>
    </source>
</evidence>
<name>A0A494XG75_9BURK</name>
<dbReference type="RefSeq" id="WP_121090009.1">
    <property type="nucleotide sequence ID" value="NZ_RBZU01000013.1"/>
</dbReference>
<dbReference type="InterPro" id="IPR020904">
    <property type="entry name" value="Sc_DH/Rdtase_CS"/>
</dbReference>
<dbReference type="InterPro" id="IPR057326">
    <property type="entry name" value="KR_dom"/>
</dbReference>
<dbReference type="InterPro" id="IPR002347">
    <property type="entry name" value="SDR_fam"/>
</dbReference>
<keyword evidence="6" id="KW-1185">Reference proteome</keyword>
<accession>A0A494XG75</accession>
<feature type="domain" description="Ketoreductase" evidence="4">
    <location>
        <begin position="7"/>
        <end position="182"/>
    </location>
</feature>
<evidence type="ECO:0000313" key="5">
    <source>
        <dbReference type="EMBL" id="RKP47149.1"/>
    </source>
</evidence>
<dbReference type="GO" id="GO:0047936">
    <property type="term" value="F:glucose 1-dehydrogenase [NAD(P)+] activity"/>
    <property type="evidence" value="ECO:0007669"/>
    <property type="project" value="UniProtKB-EC"/>
</dbReference>
<proteinExistence type="inferred from homology"/>
<dbReference type="PANTHER" id="PTHR24321:SF8">
    <property type="entry name" value="ESTRADIOL 17-BETA-DEHYDROGENASE 8-RELATED"/>
    <property type="match status" value="1"/>
</dbReference>
<dbReference type="SUPFAM" id="SSF51735">
    <property type="entry name" value="NAD(P)-binding Rossmann-fold domains"/>
    <property type="match status" value="1"/>
</dbReference>
<sequence length="260" mass="27341">MKRYEGKVALITGGLGAFGKAIAARLVEEGARAMLGDLSVPSADTLEGAFGEAAERIAGVRLDVTSAESWDQAVAETYRRFGRFDVLVNNAGTLSPAPAVFDEIGLDEWRRVFAVNVDGCFLGVQAALRAMKSAPDGGVIVNMGSIAGYVGSKDNGAYGASKSAVRNLTKQAAISAARLGYNVRVNAVHPGYAWTPLVEAKLTEQYGSREAAMQFMRSLNPLGRIVEPRDVAAAVAFLGSDDARMITGGDLIVDAGRLAQ</sequence>
<protein>
    <submittedName>
        <fullName evidence="5">Glucose 1-dehydrogenase</fullName>
        <ecNumber evidence="5">1.1.1.47</ecNumber>
    </submittedName>
</protein>
<dbReference type="PROSITE" id="PS00061">
    <property type="entry name" value="ADH_SHORT"/>
    <property type="match status" value="1"/>
</dbReference>
<dbReference type="EMBL" id="RBZU01000013">
    <property type="protein sequence ID" value="RKP47149.1"/>
    <property type="molecule type" value="Genomic_DNA"/>
</dbReference>
<dbReference type="PRINTS" id="PR00081">
    <property type="entry name" value="GDHRDH"/>
</dbReference>
<dbReference type="InterPro" id="IPR036291">
    <property type="entry name" value="NAD(P)-bd_dom_sf"/>
</dbReference>
<dbReference type="EC" id="1.1.1.47" evidence="5"/>
<dbReference type="AlphaFoldDB" id="A0A494XG75"/>
<keyword evidence="2 5" id="KW-0560">Oxidoreductase</keyword>
<dbReference type="OrthoDB" id="8687320at2"/>
<dbReference type="SMART" id="SM00822">
    <property type="entry name" value="PKS_KR"/>
    <property type="match status" value="1"/>
</dbReference>
<dbReference type="Proteomes" id="UP000270342">
    <property type="component" value="Unassembled WGS sequence"/>
</dbReference>
<evidence type="ECO:0000313" key="6">
    <source>
        <dbReference type="Proteomes" id="UP000270342"/>
    </source>
</evidence>
<comment type="caution">
    <text evidence="5">The sequence shown here is derived from an EMBL/GenBank/DDBJ whole genome shotgun (WGS) entry which is preliminary data.</text>
</comment>